<gene>
    <name evidence="2" type="ORF">GMARGA_LOCUS30601</name>
</gene>
<sequence length="196" mass="22523">VSNFDSESENSTESSDFSDQENSIVMHSRYNTRLQESQLDILETSFDSTIKKIRTDIYNLLSNEETRNNIIAECRYQLQLIDIQIDEIYKTSEVPEPYSALEKSTISDTSSDSTNHSSKNMFENIIFGTTQNLLDSNDELDCYLNLRLTQNRSFEVKTSNIEEEKPKAIQELAIMAQDVQVLKEGSSIIKKNREKP</sequence>
<feature type="region of interest" description="Disordered" evidence="1">
    <location>
        <begin position="1"/>
        <end position="23"/>
    </location>
</feature>
<feature type="non-terminal residue" evidence="2">
    <location>
        <position position="1"/>
    </location>
</feature>
<proteinExistence type="predicted"/>
<keyword evidence="3" id="KW-1185">Reference proteome</keyword>
<protein>
    <submittedName>
        <fullName evidence="2">16671_t:CDS:1</fullName>
    </submittedName>
</protein>
<evidence type="ECO:0000313" key="3">
    <source>
        <dbReference type="Proteomes" id="UP000789901"/>
    </source>
</evidence>
<name>A0ABN7WGS1_GIGMA</name>
<feature type="non-terminal residue" evidence="2">
    <location>
        <position position="196"/>
    </location>
</feature>
<comment type="caution">
    <text evidence="2">The sequence shown here is derived from an EMBL/GenBank/DDBJ whole genome shotgun (WGS) entry which is preliminary data.</text>
</comment>
<evidence type="ECO:0000313" key="2">
    <source>
        <dbReference type="EMBL" id="CAG8831236.1"/>
    </source>
</evidence>
<dbReference type="Proteomes" id="UP000789901">
    <property type="component" value="Unassembled WGS sequence"/>
</dbReference>
<evidence type="ECO:0000256" key="1">
    <source>
        <dbReference type="SAM" id="MobiDB-lite"/>
    </source>
</evidence>
<feature type="compositionally biased region" description="Acidic residues" evidence="1">
    <location>
        <begin position="1"/>
        <end position="10"/>
    </location>
</feature>
<organism evidence="2 3">
    <name type="scientific">Gigaspora margarita</name>
    <dbReference type="NCBI Taxonomy" id="4874"/>
    <lineage>
        <taxon>Eukaryota</taxon>
        <taxon>Fungi</taxon>
        <taxon>Fungi incertae sedis</taxon>
        <taxon>Mucoromycota</taxon>
        <taxon>Glomeromycotina</taxon>
        <taxon>Glomeromycetes</taxon>
        <taxon>Diversisporales</taxon>
        <taxon>Gigasporaceae</taxon>
        <taxon>Gigaspora</taxon>
    </lineage>
</organism>
<reference evidence="2 3" key="1">
    <citation type="submission" date="2021-06" db="EMBL/GenBank/DDBJ databases">
        <authorList>
            <person name="Kallberg Y."/>
            <person name="Tangrot J."/>
            <person name="Rosling A."/>
        </authorList>
    </citation>
    <scope>NUCLEOTIDE SEQUENCE [LARGE SCALE GENOMIC DNA]</scope>
    <source>
        <strain evidence="2 3">120-4 pot B 10/14</strain>
    </source>
</reference>
<accession>A0ABN7WGS1</accession>
<dbReference type="EMBL" id="CAJVQB010043541">
    <property type="protein sequence ID" value="CAG8831236.1"/>
    <property type="molecule type" value="Genomic_DNA"/>
</dbReference>